<sequence>MAVLPISMDQNCNLELRLSPSSSTFLSDRDSGDHPHHSHPRLHQFLDDECNKNSQQQMTIFYNGRVCVADFTEDQAKAIIMLASRHVEERSTIPQQKLKPRSTSPEQCHREAVSGSGSGSGSGLSMKRSLQRFLQKRKNRIQSASPYNY</sequence>
<protein>
    <recommendedName>
        <fullName evidence="2">Protein TIFY</fullName>
    </recommendedName>
    <alternativeName>
        <fullName evidence="2">Jasmonate ZIM domain-containing protein</fullName>
    </alternativeName>
</protein>
<gene>
    <name evidence="6" type="primary">LOC127144481</name>
</gene>
<evidence type="ECO:0000313" key="6">
    <source>
        <dbReference type="RefSeq" id="XP_050936479.1"/>
    </source>
</evidence>
<dbReference type="GeneID" id="127144481"/>
<evidence type="ECO:0000313" key="5">
    <source>
        <dbReference type="Proteomes" id="UP001652600"/>
    </source>
</evidence>
<comment type="function">
    <text evidence="2">Repressor of jasmonate responses.</text>
</comment>
<reference evidence="6" key="1">
    <citation type="submission" date="2025-08" db="UniProtKB">
        <authorList>
            <consortium name="RefSeq"/>
        </authorList>
    </citation>
    <scope>IDENTIFICATION</scope>
    <source>
        <tissue evidence="6">Stem</tissue>
    </source>
</reference>
<dbReference type="SMART" id="SM00979">
    <property type="entry name" value="TIFY"/>
    <property type="match status" value="1"/>
</dbReference>
<dbReference type="Proteomes" id="UP001652600">
    <property type="component" value="Chromosome 12"/>
</dbReference>
<feature type="domain" description="Tify" evidence="4">
    <location>
        <begin position="51"/>
        <end position="85"/>
    </location>
</feature>
<keyword evidence="2" id="KW-1184">Jasmonic acid signaling pathway</keyword>
<proteinExistence type="inferred from homology"/>
<dbReference type="PANTHER" id="PTHR33077">
    <property type="entry name" value="PROTEIN TIFY 4A-RELATED-RELATED"/>
    <property type="match status" value="1"/>
</dbReference>
<dbReference type="InterPro" id="IPR018467">
    <property type="entry name" value="CCT_CS"/>
</dbReference>
<evidence type="ECO:0000256" key="3">
    <source>
        <dbReference type="SAM" id="MobiDB-lite"/>
    </source>
</evidence>
<feature type="region of interest" description="Disordered" evidence="3">
    <location>
        <begin position="23"/>
        <end position="42"/>
    </location>
</feature>
<dbReference type="Pfam" id="PF09425">
    <property type="entry name" value="Jas_motif"/>
    <property type="match status" value="1"/>
</dbReference>
<evidence type="ECO:0000259" key="4">
    <source>
        <dbReference type="PROSITE" id="PS51320"/>
    </source>
</evidence>
<evidence type="ECO:0000256" key="2">
    <source>
        <dbReference type="RuleBase" id="RU369065"/>
    </source>
</evidence>
<accession>A0ABM3KFB5</accession>
<comment type="similarity">
    <text evidence="1 2">Belongs to the TIFY/JAZ family.</text>
</comment>
<dbReference type="PROSITE" id="PS51320">
    <property type="entry name" value="TIFY"/>
    <property type="match status" value="1"/>
</dbReference>
<dbReference type="Pfam" id="PF06200">
    <property type="entry name" value="tify"/>
    <property type="match status" value="1"/>
</dbReference>
<dbReference type="PANTHER" id="PTHR33077:SF17">
    <property type="entry name" value="PROTEIN TIFY 5B"/>
    <property type="match status" value="1"/>
</dbReference>
<comment type="subcellular location">
    <subcellularLocation>
        <location evidence="2">Nucleus</location>
    </subcellularLocation>
</comment>
<dbReference type="InterPro" id="IPR010399">
    <property type="entry name" value="Tify_dom"/>
</dbReference>
<dbReference type="InterPro" id="IPR040390">
    <property type="entry name" value="TIFY/JAZ"/>
</dbReference>
<feature type="region of interest" description="Disordered" evidence="3">
    <location>
        <begin position="89"/>
        <end position="149"/>
    </location>
</feature>
<evidence type="ECO:0000256" key="1">
    <source>
        <dbReference type="ARBA" id="ARBA00008614"/>
    </source>
</evidence>
<keyword evidence="2" id="KW-0539">Nucleus</keyword>
<name>A0ABM3KFB5_CUCME</name>
<comment type="domain">
    <text evidence="2">The jas domain is required for interaction with COI1.</text>
</comment>
<dbReference type="RefSeq" id="XP_050936479.1">
    <property type="nucleotide sequence ID" value="XM_051080522.1"/>
</dbReference>
<organism evidence="5 6">
    <name type="scientific">Cucumis melo</name>
    <name type="common">Muskmelon</name>
    <dbReference type="NCBI Taxonomy" id="3656"/>
    <lineage>
        <taxon>Eukaryota</taxon>
        <taxon>Viridiplantae</taxon>
        <taxon>Streptophyta</taxon>
        <taxon>Embryophyta</taxon>
        <taxon>Tracheophyta</taxon>
        <taxon>Spermatophyta</taxon>
        <taxon>Magnoliopsida</taxon>
        <taxon>eudicotyledons</taxon>
        <taxon>Gunneridae</taxon>
        <taxon>Pentapetalae</taxon>
        <taxon>rosids</taxon>
        <taxon>fabids</taxon>
        <taxon>Cucurbitales</taxon>
        <taxon>Cucurbitaceae</taxon>
        <taxon>Benincaseae</taxon>
        <taxon>Cucumis</taxon>
    </lineage>
</organism>
<keyword evidence="5" id="KW-1185">Reference proteome</keyword>